<dbReference type="EMBL" id="CAJNDS010001002">
    <property type="protein sequence ID" value="CAE7243659.1"/>
    <property type="molecule type" value="Genomic_DNA"/>
</dbReference>
<organism evidence="1 2">
    <name type="scientific">Symbiodinium natans</name>
    <dbReference type="NCBI Taxonomy" id="878477"/>
    <lineage>
        <taxon>Eukaryota</taxon>
        <taxon>Sar</taxon>
        <taxon>Alveolata</taxon>
        <taxon>Dinophyceae</taxon>
        <taxon>Suessiales</taxon>
        <taxon>Symbiodiniaceae</taxon>
        <taxon>Symbiodinium</taxon>
    </lineage>
</organism>
<comment type="caution">
    <text evidence="1">The sequence shown here is derived from an EMBL/GenBank/DDBJ whole genome shotgun (WGS) entry which is preliminary data.</text>
</comment>
<sequence>MPMHACWCSDVVEDAGNRLVEMCFLTSPPELIQVPRQEVLRPATAQLRATQEIHPLTLCRWDFLAEGFEESAPEVDHDQCNPGLFHSQLYVTSSREVPPLPMPRALLHGRGCYHKRMAADLRLAAVNVCRGVGLNHIRGSKDLCSPIPGPELLSLRQALAESPSTAAFIARSLEFLKGVAKKQVEHALAEAGYRT</sequence>
<protein>
    <submittedName>
        <fullName evidence="1">Uncharacterized protein</fullName>
    </submittedName>
</protein>
<accession>A0A812LCN6</accession>
<keyword evidence="2" id="KW-1185">Reference proteome</keyword>
<dbReference type="AlphaFoldDB" id="A0A812LCN6"/>
<gene>
    <name evidence="1" type="ORF">SNAT2548_LOCUS11318</name>
</gene>
<evidence type="ECO:0000313" key="1">
    <source>
        <dbReference type="EMBL" id="CAE7243659.1"/>
    </source>
</evidence>
<name>A0A812LCN6_9DINO</name>
<dbReference type="OrthoDB" id="426266at2759"/>
<proteinExistence type="predicted"/>
<dbReference type="Proteomes" id="UP000604046">
    <property type="component" value="Unassembled WGS sequence"/>
</dbReference>
<evidence type="ECO:0000313" key="2">
    <source>
        <dbReference type="Proteomes" id="UP000604046"/>
    </source>
</evidence>
<reference evidence="1" key="1">
    <citation type="submission" date="2021-02" db="EMBL/GenBank/DDBJ databases">
        <authorList>
            <person name="Dougan E. K."/>
            <person name="Rhodes N."/>
            <person name="Thang M."/>
            <person name="Chan C."/>
        </authorList>
    </citation>
    <scope>NUCLEOTIDE SEQUENCE</scope>
</reference>